<proteinExistence type="predicted"/>
<organism evidence="1 2">
    <name type="scientific">Novosphingobium hassiacum</name>
    <dbReference type="NCBI Taxonomy" id="173676"/>
    <lineage>
        <taxon>Bacteria</taxon>
        <taxon>Pseudomonadati</taxon>
        <taxon>Pseudomonadota</taxon>
        <taxon>Alphaproteobacteria</taxon>
        <taxon>Sphingomonadales</taxon>
        <taxon>Sphingomonadaceae</taxon>
        <taxon>Novosphingobium</taxon>
    </lineage>
</organism>
<dbReference type="RefSeq" id="WP_183613994.1">
    <property type="nucleotide sequence ID" value="NZ_JACICY010000006.1"/>
</dbReference>
<comment type="caution">
    <text evidence="1">The sequence shown here is derived from an EMBL/GenBank/DDBJ whole genome shotgun (WGS) entry which is preliminary data.</text>
</comment>
<keyword evidence="2" id="KW-1185">Reference proteome</keyword>
<protein>
    <submittedName>
        <fullName evidence="1">Uncharacterized protein</fullName>
    </submittedName>
</protein>
<reference evidence="1 2" key="1">
    <citation type="submission" date="2020-08" db="EMBL/GenBank/DDBJ databases">
        <title>Genomic Encyclopedia of Type Strains, Phase IV (KMG-IV): sequencing the most valuable type-strain genomes for metagenomic binning, comparative biology and taxonomic classification.</title>
        <authorList>
            <person name="Goeker M."/>
        </authorList>
    </citation>
    <scope>NUCLEOTIDE SEQUENCE [LARGE SCALE GENOMIC DNA]</scope>
    <source>
        <strain evidence="1 2">DSM 14552</strain>
    </source>
</reference>
<accession>A0A7W5ZX29</accession>
<sequence length="120" mass="13563">MARADRLERLDKRRSELEADYLEALIEALQVTASGKWGLFDHTADKIMRAATQPVLDNLTELADLIAEARETLFMEPFRLHDEFLAARGKPPAQAVGEPKQARAWLERLRLEAKAPPAEN</sequence>
<dbReference type="AlphaFoldDB" id="A0A7W5ZX29"/>
<dbReference type="EMBL" id="JACICY010000006">
    <property type="protein sequence ID" value="MBB3861501.1"/>
    <property type="molecule type" value="Genomic_DNA"/>
</dbReference>
<evidence type="ECO:0000313" key="2">
    <source>
        <dbReference type="Proteomes" id="UP000562395"/>
    </source>
</evidence>
<name>A0A7W5ZX29_9SPHN</name>
<dbReference type="Proteomes" id="UP000562395">
    <property type="component" value="Unassembled WGS sequence"/>
</dbReference>
<evidence type="ECO:0000313" key="1">
    <source>
        <dbReference type="EMBL" id="MBB3861501.1"/>
    </source>
</evidence>
<gene>
    <name evidence="1" type="ORF">GGQ88_002785</name>
</gene>